<gene>
    <name evidence="2" type="ORF">PSTEL_24505</name>
</gene>
<dbReference type="Proteomes" id="UP000029507">
    <property type="component" value="Chromosome"/>
</dbReference>
<dbReference type="HOGENOM" id="CLU_025996_2_1_9"/>
<evidence type="ECO:0000259" key="1">
    <source>
        <dbReference type="Pfam" id="PF00535"/>
    </source>
</evidence>
<dbReference type="InterPro" id="IPR001173">
    <property type="entry name" value="Glyco_trans_2-like"/>
</dbReference>
<name>A0A089LXZ9_9BACL</name>
<feature type="domain" description="Glycosyltransferase 2-like" evidence="1">
    <location>
        <begin position="5"/>
        <end position="107"/>
    </location>
</feature>
<reference evidence="2 3" key="1">
    <citation type="submission" date="2014-08" db="EMBL/GenBank/DDBJ databases">
        <title>Comparative genomics of the Paenibacillus odorifer group.</title>
        <authorList>
            <person name="den Bakker H.C."/>
            <person name="Tsai Y.-C."/>
            <person name="Martin N."/>
            <person name="Korlach J."/>
            <person name="Wiedmann M."/>
        </authorList>
    </citation>
    <scope>NUCLEOTIDE SEQUENCE [LARGE SCALE GENOMIC DNA]</scope>
    <source>
        <strain evidence="2 3">DSM 14472</strain>
    </source>
</reference>
<dbReference type="PANTHER" id="PTHR43685:SF2">
    <property type="entry name" value="GLYCOSYLTRANSFERASE 2-LIKE DOMAIN-CONTAINING PROTEIN"/>
    <property type="match status" value="1"/>
</dbReference>
<dbReference type="EMBL" id="CP009286">
    <property type="protein sequence ID" value="AIQ65797.1"/>
    <property type="molecule type" value="Genomic_DNA"/>
</dbReference>
<proteinExistence type="predicted"/>
<evidence type="ECO:0000313" key="2">
    <source>
        <dbReference type="EMBL" id="AIQ65797.1"/>
    </source>
</evidence>
<dbReference type="RefSeq" id="WP_038699130.1">
    <property type="nucleotide sequence ID" value="NZ_CP009286.1"/>
</dbReference>
<dbReference type="Gene3D" id="3.90.550.10">
    <property type="entry name" value="Spore Coat Polysaccharide Biosynthesis Protein SpsA, Chain A"/>
    <property type="match status" value="1"/>
</dbReference>
<dbReference type="PANTHER" id="PTHR43685">
    <property type="entry name" value="GLYCOSYLTRANSFERASE"/>
    <property type="match status" value="1"/>
</dbReference>
<dbReference type="InterPro" id="IPR029044">
    <property type="entry name" value="Nucleotide-diphossugar_trans"/>
</dbReference>
<dbReference type="STRING" id="169760.PSTEL_24505"/>
<dbReference type="SUPFAM" id="SSF53448">
    <property type="entry name" value="Nucleotide-diphospho-sugar transferases"/>
    <property type="match status" value="1"/>
</dbReference>
<dbReference type="OrthoDB" id="9802649at2"/>
<organism evidence="2 3">
    <name type="scientific">Paenibacillus stellifer</name>
    <dbReference type="NCBI Taxonomy" id="169760"/>
    <lineage>
        <taxon>Bacteria</taxon>
        <taxon>Bacillati</taxon>
        <taxon>Bacillota</taxon>
        <taxon>Bacilli</taxon>
        <taxon>Bacillales</taxon>
        <taxon>Paenibacillaceae</taxon>
        <taxon>Paenibacillus</taxon>
    </lineage>
</organism>
<dbReference type="InterPro" id="IPR050834">
    <property type="entry name" value="Glycosyltransf_2"/>
</dbReference>
<dbReference type="CDD" id="cd04196">
    <property type="entry name" value="GT_2_like_d"/>
    <property type="match status" value="1"/>
</dbReference>
<evidence type="ECO:0000313" key="3">
    <source>
        <dbReference type="Proteomes" id="UP000029507"/>
    </source>
</evidence>
<sequence length="307" mass="35198">MSLQVLLSTYNGERYISAQIESLLLQSCSISSILIRDDGSNDGTVQKLELYQRKHPHIIHIIRGTNIGAKASFFELLQNADPECAFFAFCDQDDWWLEDKVKNSIHALKGVSDGDRPLLYFTPTILADSDLAPLKKWPHLSNVKPSFNNALVENIVVGATATFNKRAKDLLLLHTPDLRNIIMHDWWAYLCISAFGNVVFGDNAQILYRQHNDNLIGGDKTRVELIQKKIASYKINRVKKVLYNQALEFNKCYGGDLEVEHKEELELFLASRTSLRSRFLYLTKCKVFRQSFLNDCFMRFLVLIGYI</sequence>
<protein>
    <recommendedName>
        <fullName evidence="1">Glycosyltransferase 2-like domain-containing protein</fullName>
    </recommendedName>
</protein>
<dbReference type="AlphaFoldDB" id="A0A089LXZ9"/>
<dbReference type="KEGG" id="pste:PSTEL_24505"/>
<accession>A0A089LXZ9</accession>
<keyword evidence="3" id="KW-1185">Reference proteome</keyword>
<dbReference type="Pfam" id="PF00535">
    <property type="entry name" value="Glycos_transf_2"/>
    <property type="match status" value="1"/>
</dbReference>